<name>A0A0C2SU13_AMAMK</name>
<dbReference type="InterPro" id="IPR008251">
    <property type="entry name" value="Chromo_shadow_dom"/>
</dbReference>
<dbReference type="OrthoDB" id="433924at2759"/>
<dbReference type="Pfam" id="PF01393">
    <property type="entry name" value="Chromo_shadow"/>
    <property type="match status" value="1"/>
</dbReference>
<evidence type="ECO:0000259" key="3">
    <source>
        <dbReference type="Pfam" id="PF01393"/>
    </source>
</evidence>
<dbReference type="Proteomes" id="UP000054549">
    <property type="component" value="Unassembled WGS sequence"/>
</dbReference>
<reference evidence="4 5" key="1">
    <citation type="submission" date="2014-04" db="EMBL/GenBank/DDBJ databases">
        <title>Evolutionary Origins and Diversification of the Mycorrhizal Mutualists.</title>
        <authorList>
            <consortium name="DOE Joint Genome Institute"/>
            <consortium name="Mycorrhizal Genomics Consortium"/>
            <person name="Kohler A."/>
            <person name="Kuo A."/>
            <person name="Nagy L.G."/>
            <person name="Floudas D."/>
            <person name="Copeland A."/>
            <person name="Barry K.W."/>
            <person name="Cichocki N."/>
            <person name="Veneault-Fourrey C."/>
            <person name="LaButti K."/>
            <person name="Lindquist E.A."/>
            <person name="Lipzen A."/>
            <person name="Lundell T."/>
            <person name="Morin E."/>
            <person name="Murat C."/>
            <person name="Riley R."/>
            <person name="Ohm R."/>
            <person name="Sun H."/>
            <person name="Tunlid A."/>
            <person name="Henrissat B."/>
            <person name="Grigoriev I.V."/>
            <person name="Hibbett D.S."/>
            <person name="Martin F."/>
        </authorList>
    </citation>
    <scope>NUCLEOTIDE SEQUENCE [LARGE SCALE GENOMIC DNA]</scope>
    <source>
        <strain evidence="4 5">Koide BX008</strain>
    </source>
</reference>
<accession>A0A0C2SU13</accession>
<dbReference type="Gene3D" id="2.40.50.40">
    <property type="match status" value="1"/>
</dbReference>
<dbReference type="EMBL" id="KN818234">
    <property type="protein sequence ID" value="KIL66885.1"/>
    <property type="molecule type" value="Genomic_DNA"/>
</dbReference>
<keyword evidence="5" id="KW-1185">Reference proteome</keyword>
<dbReference type="HOGENOM" id="CLU_1447296_0_0_1"/>
<dbReference type="SUPFAM" id="SSF54160">
    <property type="entry name" value="Chromo domain-like"/>
    <property type="match status" value="1"/>
</dbReference>
<keyword evidence="2" id="KW-0539">Nucleus</keyword>
<evidence type="ECO:0000313" key="4">
    <source>
        <dbReference type="EMBL" id="KIL66885.1"/>
    </source>
</evidence>
<feature type="domain" description="Chromo shadow" evidence="3">
    <location>
        <begin position="128"/>
        <end position="178"/>
    </location>
</feature>
<evidence type="ECO:0000313" key="5">
    <source>
        <dbReference type="Proteomes" id="UP000054549"/>
    </source>
</evidence>
<proteinExistence type="predicted"/>
<sequence length="187" mass="21766">MASERLVSSTKYALEQHYKLRPQYTPTKPSGDDCEVWARGFTELLADYDFIVGGKRDEEVKAWVDDVENLLEPLARPSWISWGSRILRRFSNGSSEAKTQDPVVVPDLENWEDMRRYLAVPSWDYLVDTIHKVERNETGEIVVYFTSRHGEKIKETGNMCKVRLPKKLLAFYEENLRWNDNVVLAAH</sequence>
<comment type="subcellular location">
    <subcellularLocation>
        <location evidence="1">Nucleus</location>
    </subcellularLocation>
</comment>
<dbReference type="STRING" id="946122.A0A0C2SU13"/>
<dbReference type="InParanoid" id="A0A0C2SU13"/>
<dbReference type="AlphaFoldDB" id="A0A0C2SU13"/>
<dbReference type="InterPro" id="IPR016197">
    <property type="entry name" value="Chromo-like_dom_sf"/>
</dbReference>
<gene>
    <name evidence="4" type="ORF">M378DRAFT_177677</name>
</gene>
<protein>
    <recommendedName>
        <fullName evidence="3">Chromo shadow domain-containing protein</fullName>
    </recommendedName>
</protein>
<evidence type="ECO:0000256" key="1">
    <source>
        <dbReference type="ARBA" id="ARBA00004123"/>
    </source>
</evidence>
<organism evidence="4 5">
    <name type="scientific">Amanita muscaria (strain Koide BX008)</name>
    <dbReference type="NCBI Taxonomy" id="946122"/>
    <lineage>
        <taxon>Eukaryota</taxon>
        <taxon>Fungi</taxon>
        <taxon>Dikarya</taxon>
        <taxon>Basidiomycota</taxon>
        <taxon>Agaricomycotina</taxon>
        <taxon>Agaricomycetes</taxon>
        <taxon>Agaricomycetidae</taxon>
        <taxon>Agaricales</taxon>
        <taxon>Pluteineae</taxon>
        <taxon>Amanitaceae</taxon>
        <taxon>Amanita</taxon>
    </lineage>
</organism>
<dbReference type="GO" id="GO:0005634">
    <property type="term" value="C:nucleus"/>
    <property type="evidence" value="ECO:0007669"/>
    <property type="project" value="UniProtKB-SubCell"/>
</dbReference>
<evidence type="ECO:0000256" key="2">
    <source>
        <dbReference type="ARBA" id="ARBA00023242"/>
    </source>
</evidence>